<sequence length="276" mass="29487">MLPVCLAYARGMTTVGWVTAFIDLPPGVHEAGTRFWSAVTAYAVSPARGDEGEFTTLLPPAGDPYLKLQRTGGGDGGEGRGHGGGGAGPGTHLDLHVASPTEAAARAEALGAVVVHRSEHGYVVLRSPGGFVLCLVHEPLRARPSPTRWPHEHESIVDQLCLDIPSGAYEVECAFWAELTRWEVRRSVGRPEFRHLVRPDGIPLRLLLQRLDESASGRVTGHLDLASDDRPTEVARHRALGATVVGDHGGGWTTLLDPAGGLYCVTDRDPRTGLGR</sequence>
<dbReference type="PANTHER" id="PTHR35908:SF1">
    <property type="entry name" value="CONSERVED PROTEIN"/>
    <property type="match status" value="1"/>
</dbReference>
<evidence type="ECO:0000313" key="3">
    <source>
        <dbReference type="EMBL" id="GAA5028696.1"/>
    </source>
</evidence>
<comment type="caution">
    <text evidence="3">The sequence shown here is derived from an EMBL/GenBank/DDBJ whole genome shotgun (WGS) entry which is preliminary data.</text>
</comment>
<feature type="domain" description="Glyoxalase-like" evidence="2">
    <location>
        <begin position="29"/>
        <end position="136"/>
    </location>
</feature>
<dbReference type="InterPro" id="IPR041581">
    <property type="entry name" value="Glyoxalase_6"/>
</dbReference>
<gene>
    <name evidence="3" type="ORF">GCM10023258_24490</name>
</gene>
<dbReference type="Proteomes" id="UP001500427">
    <property type="component" value="Unassembled WGS sequence"/>
</dbReference>
<dbReference type="Pfam" id="PF18029">
    <property type="entry name" value="Glyoxalase_6"/>
    <property type="match status" value="2"/>
</dbReference>
<dbReference type="PANTHER" id="PTHR35908">
    <property type="entry name" value="HYPOTHETICAL FUSION PROTEIN"/>
    <property type="match status" value="1"/>
</dbReference>
<accession>A0ABP9JF48</accession>
<evidence type="ECO:0000313" key="4">
    <source>
        <dbReference type="Proteomes" id="UP001500427"/>
    </source>
</evidence>
<protein>
    <recommendedName>
        <fullName evidence="2">Glyoxalase-like domain-containing protein</fullName>
    </recommendedName>
</protein>
<dbReference type="SUPFAM" id="SSF54593">
    <property type="entry name" value="Glyoxalase/Bleomycin resistance protein/Dihydroxybiphenyl dioxygenase"/>
    <property type="match status" value="2"/>
</dbReference>
<organism evidence="3 4">
    <name type="scientific">Terrabacter aeriphilus</name>
    <dbReference type="NCBI Taxonomy" id="515662"/>
    <lineage>
        <taxon>Bacteria</taxon>
        <taxon>Bacillati</taxon>
        <taxon>Actinomycetota</taxon>
        <taxon>Actinomycetes</taxon>
        <taxon>Micrococcales</taxon>
        <taxon>Intrasporangiaceae</taxon>
        <taxon>Terrabacter</taxon>
    </lineage>
</organism>
<evidence type="ECO:0000259" key="2">
    <source>
        <dbReference type="Pfam" id="PF18029"/>
    </source>
</evidence>
<reference evidence="4" key="1">
    <citation type="journal article" date="2019" name="Int. J. Syst. Evol. Microbiol.">
        <title>The Global Catalogue of Microorganisms (GCM) 10K type strain sequencing project: providing services to taxonomists for standard genome sequencing and annotation.</title>
        <authorList>
            <consortium name="The Broad Institute Genomics Platform"/>
            <consortium name="The Broad Institute Genome Sequencing Center for Infectious Disease"/>
            <person name="Wu L."/>
            <person name="Ma J."/>
        </authorList>
    </citation>
    <scope>NUCLEOTIDE SEQUENCE [LARGE SCALE GENOMIC DNA]</scope>
    <source>
        <strain evidence="4">JCM 17687</strain>
    </source>
</reference>
<feature type="region of interest" description="Disordered" evidence="1">
    <location>
        <begin position="65"/>
        <end position="93"/>
    </location>
</feature>
<dbReference type="CDD" id="cd06587">
    <property type="entry name" value="VOC"/>
    <property type="match status" value="1"/>
</dbReference>
<proteinExistence type="predicted"/>
<feature type="domain" description="Glyoxalase-like" evidence="2">
    <location>
        <begin position="160"/>
        <end position="266"/>
    </location>
</feature>
<dbReference type="Gene3D" id="3.10.180.10">
    <property type="entry name" value="2,3-Dihydroxybiphenyl 1,2-Dioxygenase, domain 1"/>
    <property type="match status" value="2"/>
</dbReference>
<name>A0ABP9JF48_9MICO</name>
<dbReference type="EMBL" id="BAABIW010000016">
    <property type="protein sequence ID" value="GAA5028696.1"/>
    <property type="molecule type" value="Genomic_DNA"/>
</dbReference>
<evidence type="ECO:0000256" key="1">
    <source>
        <dbReference type="SAM" id="MobiDB-lite"/>
    </source>
</evidence>
<feature type="compositionally biased region" description="Gly residues" evidence="1">
    <location>
        <begin position="71"/>
        <end position="89"/>
    </location>
</feature>
<keyword evidence="4" id="KW-1185">Reference proteome</keyword>
<dbReference type="InterPro" id="IPR029068">
    <property type="entry name" value="Glyas_Bleomycin-R_OHBP_Dase"/>
</dbReference>